<reference evidence="6 7" key="1">
    <citation type="submission" date="2015-04" db="EMBL/GenBank/DDBJ databases">
        <authorList>
            <consortium name="Pathogen Informatics"/>
        </authorList>
    </citation>
    <scope>NUCLEOTIDE SEQUENCE [LARGE SCALE GENOMIC DNA]</scope>
    <source>
        <strain evidence="6 7">SGS1</strain>
    </source>
</reference>
<evidence type="ECO:0000256" key="5">
    <source>
        <dbReference type="RuleBase" id="RU367022"/>
    </source>
</evidence>
<dbReference type="Pfam" id="PF04145">
    <property type="entry name" value="Ctr"/>
    <property type="match status" value="1"/>
</dbReference>
<comment type="similarity">
    <text evidence="5">Belongs to the copper transporter (Ctr) (TC 1.A.56) family. SLC31A subfamily.</text>
</comment>
<keyword evidence="5" id="KW-0187">Copper transport</keyword>
<proteinExistence type="inferred from homology"/>
<evidence type="ECO:0000313" key="7">
    <source>
        <dbReference type="Proteomes" id="UP000220158"/>
    </source>
</evidence>
<gene>
    <name evidence="6" type="ORF">PRELSG_1329100</name>
</gene>
<dbReference type="GO" id="GO:0005886">
    <property type="term" value="C:plasma membrane"/>
    <property type="evidence" value="ECO:0007669"/>
    <property type="project" value="TreeGrafter"/>
</dbReference>
<dbReference type="RefSeq" id="XP_028535930.1">
    <property type="nucleotide sequence ID" value="XM_028678822.1"/>
</dbReference>
<keyword evidence="5" id="KW-0186">Copper</keyword>
<keyword evidence="5" id="KW-0813">Transport</keyword>
<evidence type="ECO:0000256" key="1">
    <source>
        <dbReference type="ARBA" id="ARBA00004141"/>
    </source>
</evidence>
<keyword evidence="7" id="KW-1185">Reference proteome</keyword>
<dbReference type="PANTHER" id="PTHR12483">
    <property type="entry name" value="SOLUTE CARRIER FAMILY 31 COPPER TRANSPORTERS"/>
    <property type="match status" value="1"/>
</dbReference>
<dbReference type="GO" id="GO:0005375">
    <property type="term" value="F:copper ion transmembrane transporter activity"/>
    <property type="evidence" value="ECO:0007669"/>
    <property type="project" value="UniProtKB-UniRule"/>
</dbReference>
<evidence type="ECO:0000256" key="4">
    <source>
        <dbReference type="ARBA" id="ARBA00023136"/>
    </source>
</evidence>
<dbReference type="KEGG" id="prel:PRELSG_1329100"/>
<evidence type="ECO:0000313" key="6">
    <source>
        <dbReference type="EMBL" id="CRH03924.1"/>
    </source>
</evidence>
<organism evidence="6 7">
    <name type="scientific">Plasmodium relictum</name>
    <dbReference type="NCBI Taxonomy" id="85471"/>
    <lineage>
        <taxon>Eukaryota</taxon>
        <taxon>Sar</taxon>
        <taxon>Alveolata</taxon>
        <taxon>Apicomplexa</taxon>
        <taxon>Aconoidasida</taxon>
        <taxon>Haemosporida</taxon>
        <taxon>Plasmodiidae</taxon>
        <taxon>Plasmodium</taxon>
        <taxon>Plasmodium (Haemamoeba)</taxon>
    </lineage>
</organism>
<dbReference type="OMA" id="CCHSAKS"/>
<dbReference type="InterPro" id="IPR007274">
    <property type="entry name" value="Cop_transporter"/>
</dbReference>
<comment type="caution">
    <text evidence="5">Lacks conserved residue(s) required for the propagation of feature annotation.</text>
</comment>
<accession>A0A1J1HDC1</accession>
<keyword evidence="2 5" id="KW-0812">Transmembrane</keyword>
<dbReference type="PANTHER" id="PTHR12483:SF27">
    <property type="entry name" value="COPPER TRANSPORT PROTEIN CTR1"/>
    <property type="match status" value="1"/>
</dbReference>
<dbReference type="GeneID" id="39738224"/>
<dbReference type="Proteomes" id="UP000220158">
    <property type="component" value="Chromosome 13"/>
</dbReference>
<keyword evidence="3 5" id="KW-1133">Transmembrane helix</keyword>
<protein>
    <recommendedName>
        <fullName evidence="5">Copper transport protein</fullName>
    </recommendedName>
</protein>
<evidence type="ECO:0000256" key="3">
    <source>
        <dbReference type="ARBA" id="ARBA00022989"/>
    </source>
</evidence>
<feature type="transmembrane region" description="Helical" evidence="5">
    <location>
        <begin position="138"/>
        <end position="157"/>
    </location>
</feature>
<feature type="transmembrane region" description="Helical" evidence="5">
    <location>
        <begin position="62"/>
        <end position="82"/>
    </location>
</feature>
<name>A0A1J1HDC1_PLARL</name>
<dbReference type="OrthoDB" id="161814at2759"/>
<comment type="subcellular location">
    <subcellularLocation>
        <location evidence="1 5">Membrane</location>
        <topology evidence="1 5">Multi-pass membrane protein</topology>
    </subcellularLocation>
</comment>
<feature type="transmembrane region" description="Helical" evidence="5">
    <location>
        <begin position="7"/>
        <end position="25"/>
    </location>
</feature>
<sequence>MVSQYSKYILYILVIFYLLFDFHFVSSSCHSTLNKDGFLLPMYFSNNINIKFLFDYFQVKNIYQFVFCNILCILLGFISIYIKMTKKGFDKKNNIESGEKRHFLNIHINKNLIYGILSFLNYAIDYLLMLIVMTFNTYIFISIMIGLSSAYFLYGHLL</sequence>
<keyword evidence="5" id="KW-0406">Ion transport</keyword>
<dbReference type="EMBL" id="LN835308">
    <property type="protein sequence ID" value="CRH03924.1"/>
    <property type="molecule type" value="Genomic_DNA"/>
</dbReference>
<keyword evidence="4 5" id="KW-0472">Membrane</keyword>
<dbReference type="AlphaFoldDB" id="A0A1J1HDC1"/>
<dbReference type="VEuPathDB" id="PlasmoDB:PRELSG_1329100"/>
<evidence type="ECO:0000256" key="2">
    <source>
        <dbReference type="ARBA" id="ARBA00022692"/>
    </source>
</evidence>
<feature type="transmembrane region" description="Helical" evidence="5">
    <location>
        <begin position="111"/>
        <end position="132"/>
    </location>
</feature>